<dbReference type="GO" id="GO:0017025">
    <property type="term" value="F:TBP-class protein binding"/>
    <property type="evidence" value="ECO:0007669"/>
    <property type="project" value="TreeGrafter"/>
</dbReference>
<gene>
    <name evidence="4" type="ORF">BKA67DRAFT_548984</name>
</gene>
<proteinExistence type="predicted"/>
<feature type="compositionally biased region" description="Polar residues" evidence="2">
    <location>
        <begin position="127"/>
        <end position="145"/>
    </location>
</feature>
<protein>
    <submittedName>
        <fullName evidence="4">Extracellular mutant protein 11-domain-containing protein</fullName>
    </submittedName>
</protein>
<feature type="compositionally biased region" description="Basic and acidic residues" evidence="2">
    <location>
        <begin position="247"/>
        <end position="257"/>
    </location>
</feature>
<dbReference type="OrthoDB" id="5346740at2759"/>
<reference evidence="4" key="1">
    <citation type="journal article" date="2021" name="Nat. Commun.">
        <title>Genetic determinants of endophytism in the Arabidopsis root mycobiome.</title>
        <authorList>
            <person name="Mesny F."/>
            <person name="Miyauchi S."/>
            <person name="Thiergart T."/>
            <person name="Pickel B."/>
            <person name="Atanasova L."/>
            <person name="Karlsson M."/>
            <person name="Huettel B."/>
            <person name="Barry K.W."/>
            <person name="Haridas S."/>
            <person name="Chen C."/>
            <person name="Bauer D."/>
            <person name="Andreopoulos W."/>
            <person name="Pangilinan J."/>
            <person name="LaButti K."/>
            <person name="Riley R."/>
            <person name="Lipzen A."/>
            <person name="Clum A."/>
            <person name="Drula E."/>
            <person name="Henrissat B."/>
            <person name="Kohler A."/>
            <person name="Grigoriev I.V."/>
            <person name="Martin F.M."/>
            <person name="Hacquard S."/>
        </authorList>
    </citation>
    <scope>NUCLEOTIDE SEQUENCE</scope>
    <source>
        <strain evidence="4">MPI-SDFR-AT-0073</strain>
    </source>
</reference>
<dbReference type="PANTHER" id="PTHR28244:SF3">
    <property type="entry name" value="EXTRACELLULAR MUTANT PROTEIN 11 C-TERMINAL DOMAIN-CONTAINING PROTEIN"/>
    <property type="match status" value="1"/>
</dbReference>
<dbReference type="GeneID" id="70130433"/>
<feature type="compositionally biased region" description="Polar residues" evidence="2">
    <location>
        <begin position="154"/>
        <end position="175"/>
    </location>
</feature>
<keyword evidence="1" id="KW-0175">Coiled coil</keyword>
<dbReference type="AlphaFoldDB" id="A0A9P8UZ03"/>
<feature type="compositionally biased region" description="Pro residues" evidence="2">
    <location>
        <begin position="54"/>
        <end position="66"/>
    </location>
</feature>
<feature type="compositionally biased region" description="Low complexity" evidence="2">
    <location>
        <begin position="284"/>
        <end position="293"/>
    </location>
</feature>
<evidence type="ECO:0000256" key="2">
    <source>
        <dbReference type="SAM" id="MobiDB-lite"/>
    </source>
</evidence>
<comment type="caution">
    <text evidence="4">The sequence shown here is derived from an EMBL/GenBank/DDBJ whole genome shotgun (WGS) entry which is preliminary data.</text>
</comment>
<keyword evidence="5" id="KW-1185">Reference proteome</keyword>
<evidence type="ECO:0000259" key="3">
    <source>
        <dbReference type="Pfam" id="PF15463"/>
    </source>
</evidence>
<dbReference type="GO" id="GO:0070860">
    <property type="term" value="C:RNA polymerase I core factor complex"/>
    <property type="evidence" value="ECO:0007669"/>
    <property type="project" value="TreeGrafter"/>
</dbReference>
<name>A0A9P8UZ03_9PEZI</name>
<evidence type="ECO:0000256" key="1">
    <source>
        <dbReference type="SAM" id="Coils"/>
    </source>
</evidence>
<feature type="compositionally biased region" description="Polar residues" evidence="2">
    <location>
        <begin position="329"/>
        <end position="344"/>
    </location>
</feature>
<evidence type="ECO:0000313" key="4">
    <source>
        <dbReference type="EMBL" id="KAH6660720.1"/>
    </source>
</evidence>
<dbReference type="PANTHER" id="PTHR28244">
    <property type="entry name" value="RNA POLYMERASE I-SPECIFIC TRANSCRIPTION INITIATION FACTOR RRN11"/>
    <property type="match status" value="1"/>
</dbReference>
<dbReference type="InterPro" id="IPR029178">
    <property type="entry name" value="Ecm11_C"/>
</dbReference>
<feature type="compositionally biased region" description="Acidic residues" evidence="2">
    <location>
        <begin position="348"/>
        <end position="360"/>
    </location>
</feature>
<dbReference type="Proteomes" id="UP000758603">
    <property type="component" value="Unassembled WGS sequence"/>
</dbReference>
<dbReference type="RefSeq" id="XP_045964851.1">
    <property type="nucleotide sequence ID" value="XM_046101541.1"/>
</dbReference>
<evidence type="ECO:0000313" key="5">
    <source>
        <dbReference type="Proteomes" id="UP000758603"/>
    </source>
</evidence>
<feature type="compositionally biased region" description="Basic and acidic residues" evidence="2">
    <location>
        <begin position="401"/>
        <end position="433"/>
    </location>
</feature>
<accession>A0A9P8UZ03</accession>
<dbReference type="GO" id="GO:0001164">
    <property type="term" value="F:RNA polymerase I core promoter sequence-specific DNA binding"/>
    <property type="evidence" value="ECO:0007669"/>
    <property type="project" value="TreeGrafter"/>
</dbReference>
<feature type="coiled-coil region" evidence="1">
    <location>
        <begin position="531"/>
        <end position="558"/>
    </location>
</feature>
<feature type="compositionally biased region" description="Basic and acidic residues" evidence="2">
    <location>
        <begin position="193"/>
        <end position="202"/>
    </location>
</feature>
<feature type="region of interest" description="Disordered" evidence="2">
    <location>
        <begin position="116"/>
        <end position="445"/>
    </location>
</feature>
<organism evidence="4 5">
    <name type="scientific">Truncatella angustata</name>
    <dbReference type="NCBI Taxonomy" id="152316"/>
    <lineage>
        <taxon>Eukaryota</taxon>
        <taxon>Fungi</taxon>
        <taxon>Dikarya</taxon>
        <taxon>Ascomycota</taxon>
        <taxon>Pezizomycotina</taxon>
        <taxon>Sordariomycetes</taxon>
        <taxon>Xylariomycetidae</taxon>
        <taxon>Amphisphaeriales</taxon>
        <taxon>Sporocadaceae</taxon>
        <taxon>Truncatella</taxon>
    </lineage>
</organism>
<dbReference type="InterPro" id="IPR053029">
    <property type="entry name" value="RNA_pol_I-specific_init_factor"/>
</dbReference>
<dbReference type="Pfam" id="PF15463">
    <property type="entry name" value="ECM11"/>
    <property type="match status" value="1"/>
</dbReference>
<feature type="compositionally biased region" description="Polar residues" evidence="2">
    <location>
        <begin position="223"/>
        <end position="237"/>
    </location>
</feature>
<dbReference type="GO" id="GO:0042790">
    <property type="term" value="P:nucleolar large rRNA transcription by RNA polymerase I"/>
    <property type="evidence" value="ECO:0007669"/>
    <property type="project" value="TreeGrafter"/>
</dbReference>
<feature type="domain" description="Extracellular mutant protein 11 C-terminal" evidence="3">
    <location>
        <begin position="450"/>
        <end position="581"/>
    </location>
</feature>
<dbReference type="EMBL" id="JAGPXC010000001">
    <property type="protein sequence ID" value="KAH6660720.1"/>
    <property type="molecule type" value="Genomic_DNA"/>
</dbReference>
<feature type="compositionally biased region" description="Polar residues" evidence="2">
    <location>
        <begin position="373"/>
        <end position="384"/>
    </location>
</feature>
<feature type="region of interest" description="Disordered" evidence="2">
    <location>
        <begin position="19"/>
        <end position="75"/>
    </location>
</feature>
<sequence length="587" mass="66243">MAPQFLHNSKTKMQAWVLNNGQNAKAAPGVNQGFAQDDSGSPQKGHVLHHQPNPAHPIPAPAPANSPPRTTQPQSRMPIINANANSRAAGAAAARLPPALSRPVSARPNHQLSHIREASLHAPRNRGASTEPLQNMHRQVQSQGQGPFWEGSTIEGSTLSETASNADLRLPTQSRMPYLDTAFKPRSMTRQQSKRDSDRDRPPFIIGENGLIDVLGSNPAARRSSTPEFRSKSTSKGFGQESDDYVEEPRYQPDLEKTPPGTLNHRGGRLPLRTTKRETFAERTTYPSATEEPSSPPEKTYQTPDDVMDYAARDGRGHLRVPGVRDTQRTTVFENLDTPITSRQDLQDLPETEVDVESVDDQPTPKPAVKSAQPVNRQLFTEETTVIRRGNSLRESSMPRPEPEKRHSIEKRQPVEKRQSIEKRPSVEKRQPPEQRPSYSNLKKRSFDLDYDDSALAAMNYAELKDQDFDFDPAQAESNSLQRPLQGTLPEKLHHFLHKDAGAQTSFFTNMPVRDWDDSGDWFLEQFGDIMNRLKDARKDKRKRVDDFEREIAEREDAVEKKMRGIDQTLDDFRKEGQVMMKNKELE</sequence>